<evidence type="ECO:0000256" key="1">
    <source>
        <dbReference type="SAM" id="MobiDB-lite"/>
    </source>
</evidence>
<proteinExistence type="predicted"/>
<keyword evidence="3" id="KW-1185">Reference proteome</keyword>
<dbReference type="EMBL" id="MU151576">
    <property type="protein sequence ID" value="KAF9442732.1"/>
    <property type="molecule type" value="Genomic_DNA"/>
</dbReference>
<protein>
    <submittedName>
        <fullName evidence="2">Uncharacterized protein</fullName>
    </submittedName>
</protein>
<organism evidence="2 3">
    <name type="scientific">Macrolepiota fuliginosa MF-IS2</name>
    <dbReference type="NCBI Taxonomy" id="1400762"/>
    <lineage>
        <taxon>Eukaryota</taxon>
        <taxon>Fungi</taxon>
        <taxon>Dikarya</taxon>
        <taxon>Basidiomycota</taxon>
        <taxon>Agaricomycotina</taxon>
        <taxon>Agaricomycetes</taxon>
        <taxon>Agaricomycetidae</taxon>
        <taxon>Agaricales</taxon>
        <taxon>Agaricineae</taxon>
        <taxon>Agaricaceae</taxon>
        <taxon>Macrolepiota</taxon>
    </lineage>
</organism>
<feature type="region of interest" description="Disordered" evidence="1">
    <location>
        <begin position="47"/>
        <end position="131"/>
    </location>
</feature>
<feature type="compositionally biased region" description="Polar residues" evidence="1">
    <location>
        <begin position="89"/>
        <end position="101"/>
    </location>
</feature>
<dbReference type="Proteomes" id="UP000807342">
    <property type="component" value="Unassembled WGS sequence"/>
</dbReference>
<feature type="compositionally biased region" description="Pro residues" evidence="1">
    <location>
        <begin position="62"/>
        <end position="81"/>
    </location>
</feature>
<comment type="caution">
    <text evidence="2">The sequence shown here is derived from an EMBL/GenBank/DDBJ whole genome shotgun (WGS) entry which is preliminary data.</text>
</comment>
<name>A0A9P6BX72_9AGAR</name>
<reference evidence="2" key="1">
    <citation type="submission" date="2020-11" db="EMBL/GenBank/DDBJ databases">
        <authorList>
            <consortium name="DOE Joint Genome Institute"/>
            <person name="Ahrendt S."/>
            <person name="Riley R."/>
            <person name="Andreopoulos W."/>
            <person name="Labutti K."/>
            <person name="Pangilinan J."/>
            <person name="Ruiz-Duenas F.J."/>
            <person name="Barrasa J.M."/>
            <person name="Sanchez-Garcia M."/>
            <person name="Camarero S."/>
            <person name="Miyauchi S."/>
            <person name="Serrano A."/>
            <person name="Linde D."/>
            <person name="Babiker R."/>
            <person name="Drula E."/>
            <person name="Ayuso-Fernandez I."/>
            <person name="Pacheco R."/>
            <person name="Padilla G."/>
            <person name="Ferreira P."/>
            <person name="Barriuso J."/>
            <person name="Kellner H."/>
            <person name="Castanera R."/>
            <person name="Alfaro M."/>
            <person name="Ramirez L."/>
            <person name="Pisabarro A.G."/>
            <person name="Kuo A."/>
            <person name="Tritt A."/>
            <person name="Lipzen A."/>
            <person name="He G."/>
            <person name="Yan M."/>
            <person name="Ng V."/>
            <person name="Cullen D."/>
            <person name="Martin F."/>
            <person name="Rosso M.-N."/>
            <person name="Henrissat B."/>
            <person name="Hibbett D."/>
            <person name="Martinez A.T."/>
            <person name="Grigoriev I.V."/>
        </authorList>
    </citation>
    <scope>NUCLEOTIDE SEQUENCE</scope>
    <source>
        <strain evidence="2">MF-IS2</strain>
    </source>
</reference>
<evidence type="ECO:0000313" key="3">
    <source>
        <dbReference type="Proteomes" id="UP000807342"/>
    </source>
</evidence>
<evidence type="ECO:0000313" key="2">
    <source>
        <dbReference type="EMBL" id="KAF9442732.1"/>
    </source>
</evidence>
<dbReference type="AlphaFoldDB" id="A0A9P6BX72"/>
<gene>
    <name evidence="2" type="ORF">P691DRAFT_460857</name>
</gene>
<accession>A0A9P6BX72</accession>
<sequence>MFKSLESLHPSGEEVQVMTKLWDEHSQHTTRLKLDISGFEMYMNTPKPYPLPDLPPFQSTSAPPPQRYRKAPPQPQSPSLPTPADVTSGAGTTPAVASSPTDGPIPAVDTPLSTPPVPVTSIGAGDGEPSPPLAVARPARFAFLRRLFSCINLKYFS</sequence>